<dbReference type="AlphaFoldDB" id="A0A0D3K3F8"/>
<dbReference type="HOGENOM" id="CLU_845766_0_0_1"/>
<keyword evidence="3" id="KW-1185">Reference proteome</keyword>
<feature type="region of interest" description="Disordered" evidence="1">
    <location>
        <begin position="39"/>
        <end position="87"/>
    </location>
</feature>
<dbReference type="GeneID" id="17275566"/>
<dbReference type="PaxDb" id="2903-EOD30293"/>
<name>A0A0D3K3F8_EMIH1</name>
<feature type="compositionally biased region" description="Basic and acidic residues" evidence="1">
    <location>
        <begin position="106"/>
        <end position="115"/>
    </location>
</feature>
<dbReference type="Proteomes" id="UP000013827">
    <property type="component" value="Unassembled WGS sequence"/>
</dbReference>
<feature type="compositionally biased region" description="Low complexity" evidence="1">
    <location>
        <begin position="194"/>
        <end position="203"/>
    </location>
</feature>
<accession>A0A0D3K3F8</accession>
<feature type="compositionally biased region" description="Low complexity" evidence="1">
    <location>
        <begin position="162"/>
        <end position="172"/>
    </location>
</feature>
<feature type="compositionally biased region" description="Low complexity" evidence="1">
    <location>
        <begin position="263"/>
        <end position="296"/>
    </location>
</feature>
<dbReference type="KEGG" id="ehx:EMIHUDRAFT_233138"/>
<feature type="compositionally biased region" description="Gly residues" evidence="1">
    <location>
        <begin position="55"/>
        <end position="71"/>
    </location>
</feature>
<dbReference type="RefSeq" id="XP_005782722.1">
    <property type="nucleotide sequence ID" value="XM_005782665.1"/>
</dbReference>
<sequence>MEQIDSFGAAGGSEALSRPHQAGGLFVVQPALQVQGYQAAEPSPILGGAPTRNATGGGGSRKAKGGKGGPGALRLGVSEEEEKRRALVHEAERAARERADRAAQELLQEEQRVKQEGGSFVHEARVEAHALTASEAGEEDALPMQKPPPSPPKPHDRGDGKASAAESAADASWEVVGKSRRKGRNKPAVDEDAPPGSSGSSDSGRGDAPGRGGGGLRRAWSADPLGASQRAASAKGASAPSATASAPSQEALAATERHPPPASEAGSSSSGFCGSECDSKSEAGSSSSSATGAGTAFGENTAAHIDAFDGRVDRARARVGGGAEGCARR</sequence>
<evidence type="ECO:0000313" key="3">
    <source>
        <dbReference type="Proteomes" id="UP000013827"/>
    </source>
</evidence>
<reference evidence="2" key="2">
    <citation type="submission" date="2024-10" db="UniProtKB">
        <authorList>
            <consortium name="EnsemblProtists"/>
        </authorList>
    </citation>
    <scope>IDENTIFICATION</scope>
</reference>
<proteinExistence type="predicted"/>
<protein>
    <submittedName>
        <fullName evidence="2">Uncharacterized protein</fullName>
    </submittedName>
</protein>
<dbReference type="EnsemblProtists" id="EOD30293">
    <property type="protein sequence ID" value="EOD30293"/>
    <property type="gene ID" value="EMIHUDRAFT_233138"/>
</dbReference>
<feature type="region of interest" description="Disordered" evidence="1">
    <location>
        <begin position="106"/>
        <end position="296"/>
    </location>
</feature>
<feature type="compositionally biased region" description="Gly residues" evidence="1">
    <location>
        <begin position="207"/>
        <end position="216"/>
    </location>
</feature>
<evidence type="ECO:0000313" key="2">
    <source>
        <dbReference type="EnsemblProtists" id="EOD30293"/>
    </source>
</evidence>
<evidence type="ECO:0000256" key="1">
    <source>
        <dbReference type="SAM" id="MobiDB-lite"/>
    </source>
</evidence>
<reference evidence="3" key="1">
    <citation type="journal article" date="2013" name="Nature">
        <title>Pan genome of the phytoplankton Emiliania underpins its global distribution.</title>
        <authorList>
            <person name="Read B.A."/>
            <person name="Kegel J."/>
            <person name="Klute M.J."/>
            <person name="Kuo A."/>
            <person name="Lefebvre S.C."/>
            <person name="Maumus F."/>
            <person name="Mayer C."/>
            <person name="Miller J."/>
            <person name="Monier A."/>
            <person name="Salamov A."/>
            <person name="Young J."/>
            <person name="Aguilar M."/>
            <person name="Claverie J.M."/>
            <person name="Frickenhaus S."/>
            <person name="Gonzalez K."/>
            <person name="Herman E.K."/>
            <person name="Lin Y.C."/>
            <person name="Napier J."/>
            <person name="Ogata H."/>
            <person name="Sarno A.F."/>
            <person name="Shmutz J."/>
            <person name="Schroeder D."/>
            <person name="de Vargas C."/>
            <person name="Verret F."/>
            <person name="von Dassow P."/>
            <person name="Valentin K."/>
            <person name="Van de Peer Y."/>
            <person name="Wheeler G."/>
            <person name="Dacks J.B."/>
            <person name="Delwiche C.F."/>
            <person name="Dyhrman S.T."/>
            <person name="Glockner G."/>
            <person name="John U."/>
            <person name="Richards T."/>
            <person name="Worden A.Z."/>
            <person name="Zhang X."/>
            <person name="Grigoriev I.V."/>
            <person name="Allen A.E."/>
            <person name="Bidle K."/>
            <person name="Borodovsky M."/>
            <person name="Bowler C."/>
            <person name="Brownlee C."/>
            <person name="Cock J.M."/>
            <person name="Elias M."/>
            <person name="Gladyshev V.N."/>
            <person name="Groth M."/>
            <person name="Guda C."/>
            <person name="Hadaegh A."/>
            <person name="Iglesias-Rodriguez M.D."/>
            <person name="Jenkins J."/>
            <person name="Jones B.M."/>
            <person name="Lawson T."/>
            <person name="Leese F."/>
            <person name="Lindquist E."/>
            <person name="Lobanov A."/>
            <person name="Lomsadze A."/>
            <person name="Malik S.B."/>
            <person name="Marsh M.E."/>
            <person name="Mackinder L."/>
            <person name="Mock T."/>
            <person name="Mueller-Roeber B."/>
            <person name="Pagarete A."/>
            <person name="Parker M."/>
            <person name="Probert I."/>
            <person name="Quesneville H."/>
            <person name="Raines C."/>
            <person name="Rensing S.A."/>
            <person name="Riano-Pachon D.M."/>
            <person name="Richier S."/>
            <person name="Rokitta S."/>
            <person name="Shiraiwa Y."/>
            <person name="Soanes D.M."/>
            <person name="van der Giezen M."/>
            <person name="Wahlund T.M."/>
            <person name="Williams B."/>
            <person name="Wilson W."/>
            <person name="Wolfe G."/>
            <person name="Wurch L.L."/>
        </authorList>
    </citation>
    <scope>NUCLEOTIDE SEQUENCE</scope>
</reference>
<organism evidence="2 3">
    <name type="scientific">Emiliania huxleyi (strain CCMP1516)</name>
    <dbReference type="NCBI Taxonomy" id="280463"/>
    <lineage>
        <taxon>Eukaryota</taxon>
        <taxon>Haptista</taxon>
        <taxon>Haptophyta</taxon>
        <taxon>Prymnesiophyceae</taxon>
        <taxon>Isochrysidales</taxon>
        <taxon>Noelaerhabdaceae</taxon>
        <taxon>Emiliania</taxon>
    </lineage>
</organism>
<feature type="compositionally biased region" description="Low complexity" evidence="1">
    <location>
        <begin position="227"/>
        <end position="251"/>
    </location>
</feature>